<sequence>MRKMPESVTGRKAPISRHWVLVVVSMLMVLSSPGVHGEVDWGQTCGTCSCKWVSGKKTADCRNASLSSVPTELSSELQVLDLSQNNIPEIRREEFSDANLQNVHKLFMRNCTLQDVHRDALKGLLILIELDLSNNLIRTLPVGVFGGLIKLRTVILNNNQIEVLEDRLFENLKFLYRIELKNNHLRTIGLNTFVDVPVLLQIYLDSNKLSILKKESFEGLEKLASLSILQNPWNCSCELQHFRDFIISRNLYTNPTTCHDPPHLRGKAWSDVPSENFACRPRIVMPRAGASLDAGGDNVTLTCRIKGSPKPDISWIFNKKPLNSYDTRIHVRNSLEPSRRDGLDSYTSDLTIVGVRTSDKGTYTCVAANRGGKDEANIVLAVPANSFGGSGSASGQFPKLLLVVCLITIGFLLLLLIVVFLFCCYCRRVKKYNKNGSISENGLVVSKIDKSQNESMLEGGSVIMEMQKSLLTEVNPVEKPPRRSDVESNGAIDTDDGHEVKKTLLDETAFGSHDDETQSVALSDTTPRSRQTFVDDGYGTNLPPDLLAFPAHFSQSPSLQTSVTNMQDHRLYGKSPLSSPVYQPTNPSAGVYATGFRTLQHPAKGAAKIKHINALLQMRKMPESVTGRKAPISRHWVLVVVSMLMVLSSPGVHGEVDWGQTCGTCSCKWVSGKKTADCRNASLSSVPTELSSEPQVLDLSQNNIPEIRREEFSDANLQNVHKLFMRNCTLQDVHRDALKGLLTLIELDLSNNLIRTLPVGVFGGLIKLRTVILNNNQIEVLEDRLFENLKFLYRIELKNNHLRTIGLNTFVDVPVLLQIYLDSNKLSILKKESFEGLEKLASLSILQNPWNCSCELQHFRDFIISRNLYTNPTTCHDPPHLRGKAWSDVPSENFACRPRIVMPRAGASLDAGGDNVTLTCRIKGSPKPDISWIFNKKPLNSYDTRIHVRNSLEPSRRDGLDSYTSDLTIVGVRTSDKGTYTCVAANRGGKDEANIVLAVPANSFGGSGSASGQFPKLLLVVCLITIGFLLLLLIVVFLFCCYCRRVKKYNKNGSISENGLVVSKIDKSQNESMLEGGSVIMEMQKSLLTEVNPVEKPPRRSDVESNGAIDTDDGHEVKKTLLDETAFGSHDDETQSVALSDTTPRSRQTFVDDGYGTNLPPDLLAFPAHFSQSPSLQTSVTNMQDHRLYGKSPLSSPVYQPTNPSAGVYATGFRTLQHPAKGAAKVANHRAQSPFTPAPLLYQPVVMKQGYVTIPRKPRTPSWSAASTPTTATTAEFPATTPADEYTEPVYDNLGLRTTAAGNSVLNLNKLGTGKGAQKYTMKDRPLPATPSATLGQYEPLGPAPEADTPYGAKTKPTKIPPRPPPKPPKKKLSVTSVGSTSQLFEDEGEDGTEV</sequence>
<feature type="compositionally biased region" description="Acidic residues" evidence="7">
    <location>
        <begin position="1385"/>
        <end position="1395"/>
    </location>
</feature>
<feature type="region of interest" description="Disordered" evidence="7">
    <location>
        <begin position="1094"/>
        <end position="1113"/>
    </location>
</feature>
<dbReference type="Gene3D" id="2.60.40.10">
    <property type="entry name" value="Immunoglobulins"/>
    <property type="match status" value="2"/>
</dbReference>
<feature type="compositionally biased region" description="Polar residues" evidence="7">
    <location>
        <begin position="1374"/>
        <end position="1384"/>
    </location>
</feature>
<keyword evidence="5" id="KW-0325">Glycoprotein</keyword>
<evidence type="ECO:0000256" key="2">
    <source>
        <dbReference type="ARBA" id="ARBA00022729"/>
    </source>
</evidence>
<keyword evidence="13" id="KW-1185">Reference proteome</keyword>
<evidence type="ECO:0000256" key="3">
    <source>
        <dbReference type="ARBA" id="ARBA00022737"/>
    </source>
</evidence>
<dbReference type="InterPro" id="IPR032675">
    <property type="entry name" value="LRR_dom_sf"/>
</dbReference>
<dbReference type="SMART" id="SM00406">
    <property type="entry name" value="IGv"/>
    <property type="match status" value="2"/>
</dbReference>
<evidence type="ECO:0000256" key="7">
    <source>
        <dbReference type="SAM" id="MobiDB-lite"/>
    </source>
</evidence>
<keyword evidence="8" id="KW-0812">Transmembrane</keyword>
<protein>
    <submittedName>
        <fullName evidence="11">Putative membrane glycoprotein lig-1</fullName>
    </submittedName>
</protein>
<feature type="compositionally biased region" description="Polar residues" evidence="7">
    <location>
        <begin position="518"/>
        <end position="532"/>
    </location>
</feature>
<dbReference type="SUPFAM" id="SSF52058">
    <property type="entry name" value="L domain-like"/>
    <property type="match status" value="2"/>
</dbReference>
<reference evidence="12" key="3">
    <citation type="submission" date="2020-05" db="UniProtKB">
        <authorList>
            <consortium name="EnsemblMetazoa"/>
        </authorList>
    </citation>
    <scope>IDENTIFICATION</scope>
    <source>
        <strain evidence="12">Jacobina</strain>
    </source>
</reference>
<dbReference type="EMBL" id="GITU01005423">
    <property type="protein sequence ID" value="MBC1174126.1"/>
    <property type="molecule type" value="Transcribed_RNA"/>
</dbReference>
<feature type="region of interest" description="Disordered" evidence="7">
    <location>
        <begin position="1124"/>
        <end position="1153"/>
    </location>
</feature>
<dbReference type="SMART" id="SM00409">
    <property type="entry name" value="IG"/>
    <property type="match status" value="2"/>
</dbReference>
<feature type="domain" description="Ig-like" evidence="10">
    <location>
        <begin position="281"/>
        <end position="379"/>
    </location>
</feature>
<dbReference type="InterPro" id="IPR050467">
    <property type="entry name" value="LRFN"/>
</dbReference>
<dbReference type="PANTHER" id="PTHR45842">
    <property type="entry name" value="SYNAPTIC ADHESION-LIKE MOLECULE SALM"/>
    <property type="match status" value="1"/>
</dbReference>
<reference evidence="13" key="1">
    <citation type="submission" date="2012-05" db="EMBL/GenBank/DDBJ databases">
        <title>Whole Genome Assembly of Lutzomyia longipalpis.</title>
        <authorList>
            <person name="Richards S."/>
            <person name="Qu C."/>
            <person name="Dillon R."/>
            <person name="Worley K."/>
            <person name="Scherer S."/>
            <person name="Batterton M."/>
            <person name="Taylor A."/>
            <person name="Hawes A."/>
            <person name="Hernandez B."/>
            <person name="Kovar C."/>
            <person name="Mandapat C."/>
            <person name="Pham C."/>
            <person name="Qu C."/>
            <person name="Jing C."/>
            <person name="Bess C."/>
            <person name="Bandaranaike D."/>
            <person name="Ngo D."/>
            <person name="Ongeri F."/>
            <person name="Arias F."/>
            <person name="Lara F."/>
            <person name="Weissenberger G."/>
            <person name="Kamau G."/>
            <person name="Han H."/>
            <person name="Shen H."/>
            <person name="Dinh H."/>
            <person name="Khalil I."/>
            <person name="Jones J."/>
            <person name="Shafer J."/>
            <person name="Jayaseelan J."/>
            <person name="Quiroz J."/>
            <person name="Blankenburg K."/>
            <person name="Nguyen L."/>
            <person name="Jackson L."/>
            <person name="Francisco L."/>
            <person name="Tang L.-Y."/>
            <person name="Pu L.-L."/>
            <person name="Perales L."/>
            <person name="Lorensuhewa L."/>
            <person name="Munidasa M."/>
            <person name="Coyle M."/>
            <person name="Taylor M."/>
            <person name="Puazo M."/>
            <person name="Firestine M."/>
            <person name="Scheel M."/>
            <person name="Javaid M."/>
            <person name="Wang M."/>
            <person name="Li M."/>
            <person name="Tabassum N."/>
            <person name="Saada N."/>
            <person name="Osuji N."/>
            <person name="Aqrawi P."/>
            <person name="Fu Q."/>
            <person name="Thornton R."/>
            <person name="Raj R."/>
            <person name="Goodspeed R."/>
            <person name="Mata R."/>
            <person name="Najjar R."/>
            <person name="Gubbala S."/>
            <person name="Lee S."/>
            <person name="Denson S."/>
            <person name="Patil S."/>
            <person name="Macmil S."/>
            <person name="Qi S."/>
            <person name="Matskevitch T."/>
            <person name="Palculict T."/>
            <person name="Mathew T."/>
            <person name="Vee V."/>
            <person name="Velamala V."/>
            <person name="Korchina V."/>
            <person name="Cai W."/>
            <person name="Liu W."/>
            <person name="Dai W."/>
            <person name="Zou X."/>
            <person name="Zhu Y."/>
            <person name="Zhang Y."/>
            <person name="Wu Y.-Q."/>
            <person name="Xin Y."/>
            <person name="Nazarath L."/>
            <person name="Kovar C."/>
            <person name="Han Y."/>
            <person name="Muzny D."/>
            <person name="Gibbs R."/>
        </authorList>
    </citation>
    <scope>NUCLEOTIDE SEQUENCE [LARGE SCALE GENOMIC DNA]</scope>
    <source>
        <strain evidence="13">Jacobina</strain>
    </source>
</reference>
<organism evidence="12 13">
    <name type="scientific">Lutzomyia longipalpis</name>
    <name type="common">Sand fly</name>
    <dbReference type="NCBI Taxonomy" id="7200"/>
    <lineage>
        <taxon>Eukaryota</taxon>
        <taxon>Metazoa</taxon>
        <taxon>Ecdysozoa</taxon>
        <taxon>Arthropoda</taxon>
        <taxon>Hexapoda</taxon>
        <taxon>Insecta</taxon>
        <taxon>Pterygota</taxon>
        <taxon>Neoptera</taxon>
        <taxon>Endopterygota</taxon>
        <taxon>Diptera</taxon>
        <taxon>Nematocera</taxon>
        <taxon>Psychodoidea</taxon>
        <taxon>Psychodidae</taxon>
        <taxon>Lutzomyia</taxon>
        <taxon>Lutzomyia</taxon>
    </lineage>
</organism>
<dbReference type="Gene3D" id="3.80.10.10">
    <property type="entry name" value="Ribonuclease Inhibitor"/>
    <property type="match status" value="4"/>
</dbReference>
<dbReference type="PROSITE" id="PS50835">
    <property type="entry name" value="IG_LIKE"/>
    <property type="match status" value="2"/>
</dbReference>
<dbReference type="VEuPathDB" id="VectorBase:LLOJ009687"/>
<keyword evidence="8" id="KW-0472">Membrane</keyword>
<dbReference type="InterPro" id="IPR013098">
    <property type="entry name" value="Ig_I-set"/>
</dbReference>
<dbReference type="InterPro" id="IPR013106">
    <property type="entry name" value="Ig_V-set"/>
</dbReference>
<evidence type="ECO:0000256" key="8">
    <source>
        <dbReference type="SAM" id="Phobius"/>
    </source>
</evidence>
<dbReference type="FunFam" id="3.80.10.10:FF:000082">
    <property type="entry name" value="Leucine-rich repeat-containing 24"/>
    <property type="match status" value="2"/>
</dbReference>
<name>A0A1B0CXF0_LUTLO</name>
<dbReference type="InterPro" id="IPR003591">
    <property type="entry name" value="Leu-rich_rpt_typical-subtyp"/>
</dbReference>
<evidence type="ECO:0000256" key="9">
    <source>
        <dbReference type="SAM" id="SignalP"/>
    </source>
</evidence>
<dbReference type="Proteomes" id="UP000092461">
    <property type="component" value="Unassembled WGS sequence"/>
</dbReference>
<keyword evidence="3" id="KW-0677">Repeat</keyword>
<dbReference type="EMBL" id="AJWK01033672">
    <property type="status" value="NOT_ANNOTATED_CDS"/>
    <property type="molecule type" value="Genomic_DNA"/>
</dbReference>
<dbReference type="VEuPathDB" id="VectorBase:LLONM1_012016"/>
<dbReference type="SMART" id="SM00408">
    <property type="entry name" value="IGc2"/>
    <property type="match status" value="2"/>
</dbReference>
<dbReference type="SUPFAM" id="SSF48726">
    <property type="entry name" value="Immunoglobulin"/>
    <property type="match status" value="2"/>
</dbReference>
<dbReference type="Pfam" id="PF01463">
    <property type="entry name" value="LRRCT"/>
    <property type="match status" value="2"/>
</dbReference>
<dbReference type="InterPro" id="IPR007110">
    <property type="entry name" value="Ig-like_dom"/>
</dbReference>
<feature type="chain" id="PRO_5044555552" evidence="9">
    <location>
        <begin position="38"/>
        <end position="1395"/>
    </location>
</feature>
<evidence type="ECO:0000313" key="12">
    <source>
        <dbReference type="EnsemblMetazoa" id="LLOJ009687-PA"/>
    </source>
</evidence>
<feature type="region of interest" description="Disordered" evidence="7">
    <location>
        <begin position="477"/>
        <end position="496"/>
    </location>
</feature>
<dbReference type="InterPro" id="IPR000483">
    <property type="entry name" value="Cys-rich_flank_reg_C"/>
</dbReference>
<feature type="transmembrane region" description="Helical" evidence="8">
    <location>
        <begin position="400"/>
        <end position="425"/>
    </location>
</feature>
<keyword evidence="2 9" id="KW-0732">Signal</keyword>
<feature type="domain" description="Ig-like" evidence="10">
    <location>
        <begin position="898"/>
        <end position="996"/>
    </location>
</feature>
<keyword evidence="8" id="KW-1133">Transmembrane helix</keyword>
<dbReference type="InterPro" id="IPR003598">
    <property type="entry name" value="Ig_sub2"/>
</dbReference>
<feature type="compositionally biased region" description="Polar residues" evidence="7">
    <location>
        <begin position="1135"/>
        <end position="1149"/>
    </location>
</feature>
<evidence type="ECO:0000259" key="10">
    <source>
        <dbReference type="PROSITE" id="PS50835"/>
    </source>
</evidence>
<dbReference type="EMBL" id="AJWK01033671">
    <property type="status" value="NOT_ANNOTATED_CDS"/>
    <property type="molecule type" value="Genomic_DNA"/>
</dbReference>
<evidence type="ECO:0000313" key="13">
    <source>
        <dbReference type="Proteomes" id="UP000092461"/>
    </source>
</evidence>
<dbReference type="InterPro" id="IPR003599">
    <property type="entry name" value="Ig_sub"/>
</dbReference>
<evidence type="ECO:0000256" key="6">
    <source>
        <dbReference type="ARBA" id="ARBA00023319"/>
    </source>
</evidence>
<feature type="region of interest" description="Disordered" evidence="7">
    <location>
        <begin position="1316"/>
        <end position="1395"/>
    </location>
</feature>
<accession>A0A1B0CXF0</accession>
<dbReference type="FunFam" id="2.60.40.10:FF:000032">
    <property type="entry name" value="palladin isoform X1"/>
    <property type="match status" value="2"/>
</dbReference>
<dbReference type="EnsemblMetazoa" id="LLOJ009687-RA">
    <property type="protein sequence ID" value="LLOJ009687-PA"/>
    <property type="gene ID" value="LLOJ009687"/>
</dbReference>
<keyword evidence="1" id="KW-0433">Leucine-rich repeat</keyword>
<evidence type="ECO:0000313" key="11">
    <source>
        <dbReference type="EMBL" id="MBC1174126.1"/>
    </source>
</evidence>
<reference evidence="11" key="2">
    <citation type="journal article" date="2020" name="BMC">
        <title>Leishmania infection induces a limited differential gene expression in the sand fly midgut.</title>
        <authorList>
            <person name="Coutinho-Abreu I.V."/>
            <person name="Serafim T.D."/>
            <person name="Meneses C."/>
            <person name="Kamhawi S."/>
            <person name="Oliveira F."/>
            <person name="Valenzuela J.G."/>
        </authorList>
    </citation>
    <scope>NUCLEOTIDE SEQUENCE</scope>
    <source>
        <strain evidence="11">Jacobina</strain>
        <tissue evidence="11">Midgut</tissue>
    </source>
</reference>
<evidence type="ECO:0000256" key="4">
    <source>
        <dbReference type="ARBA" id="ARBA00023157"/>
    </source>
</evidence>
<dbReference type="PROSITE" id="PS51450">
    <property type="entry name" value="LRR"/>
    <property type="match status" value="1"/>
</dbReference>
<dbReference type="GO" id="GO:0071944">
    <property type="term" value="C:cell periphery"/>
    <property type="evidence" value="ECO:0007669"/>
    <property type="project" value="UniProtKB-ARBA"/>
</dbReference>
<evidence type="ECO:0000256" key="5">
    <source>
        <dbReference type="ARBA" id="ARBA00023180"/>
    </source>
</evidence>
<proteinExistence type="predicted"/>
<keyword evidence="6" id="KW-0393">Immunoglobulin domain</keyword>
<dbReference type="SMART" id="SM00369">
    <property type="entry name" value="LRR_TYP"/>
    <property type="match status" value="12"/>
</dbReference>
<dbReference type="InterPro" id="IPR036179">
    <property type="entry name" value="Ig-like_dom_sf"/>
</dbReference>
<dbReference type="PANTHER" id="PTHR45842:SF12">
    <property type="entry name" value="KEKKON 5, ISOFORM A"/>
    <property type="match status" value="1"/>
</dbReference>
<dbReference type="InterPro" id="IPR013783">
    <property type="entry name" value="Ig-like_fold"/>
</dbReference>
<dbReference type="Pfam" id="PF07679">
    <property type="entry name" value="I-set"/>
    <property type="match status" value="2"/>
</dbReference>
<evidence type="ECO:0000256" key="1">
    <source>
        <dbReference type="ARBA" id="ARBA00022614"/>
    </source>
</evidence>
<dbReference type="SMART" id="SM00082">
    <property type="entry name" value="LRRCT"/>
    <property type="match status" value="2"/>
</dbReference>
<keyword evidence="4" id="KW-1015">Disulfide bond</keyword>
<dbReference type="InterPro" id="IPR001611">
    <property type="entry name" value="Leu-rich_rpt"/>
</dbReference>
<feature type="signal peptide" evidence="9">
    <location>
        <begin position="1"/>
        <end position="37"/>
    </location>
</feature>
<dbReference type="Pfam" id="PF13855">
    <property type="entry name" value="LRR_8"/>
    <property type="match status" value="2"/>
</dbReference>
<feature type="transmembrane region" description="Helical" evidence="8">
    <location>
        <begin position="1017"/>
        <end position="1042"/>
    </location>
</feature>
<feature type="region of interest" description="Disordered" evidence="7">
    <location>
        <begin position="514"/>
        <end position="536"/>
    </location>
</feature>